<name>A0ABT0YU44_9BURK</name>
<proteinExistence type="predicted"/>
<comment type="caution">
    <text evidence="2">The sequence shown here is derived from an EMBL/GenBank/DDBJ whole genome shotgun (WGS) entry which is preliminary data.</text>
</comment>
<dbReference type="InterPro" id="IPR029068">
    <property type="entry name" value="Glyas_Bleomycin-R_OHBP_Dase"/>
</dbReference>
<reference evidence="2" key="1">
    <citation type="submission" date="2022-05" db="EMBL/GenBank/DDBJ databases">
        <title>Schlegelella sp. nov., isolated from mangrove soil.</title>
        <authorList>
            <person name="Liu Y."/>
            <person name="Ge X."/>
            <person name="Liu W."/>
        </authorList>
    </citation>
    <scope>NUCLEOTIDE SEQUENCE</scope>
    <source>
        <strain evidence="2">S2-27</strain>
    </source>
</reference>
<evidence type="ECO:0000259" key="1">
    <source>
        <dbReference type="Pfam" id="PF00903"/>
    </source>
</evidence>
<dbReference type="PANTHER" id="PTHR33990:SF1">
    <property type="entry name" value="PROTEIN YJDN"/>
    <property type="match status" value="1"/>
</dbReference>
<dbReference type="Proteomes" id="UP001165541">
    <property type="component" value="Unassembled WGS sequence"/>
</dbReference>
<evidence type="ECO:0000313" key="3">
    <source>
        <dbReference type="Proteomes" id="UP001165541"/>
    </source>
</evidence>
<evidence type="ECO:0000313" key="2">
    <source>
        <dbReference type="EMBL" id="MCM5682282.1"/>
    </source>
</evidence>
<protein>
    <submittedName>
        <fullName evidence="2">VOC family protein</fullName>
    </submittedName>
</protein>
<feature type="domain" description="Glyoxalase/fosfomycin resistance/dioxygenase" evidence="1">
    <location>
        <begin position="13"/>
        <end position="138"/>
    </location>
</feature>
<sequence>MSATTPTTEVQPYVFFRGRCQEAIDFYAAAIGAQAEQVMRFDQSPDPVPEGMLQPGYEHKVMHAAVRIGRTTLLMSDGCGTEPPAAGFSLALQVTTEAEADRAFAALAEGGQVTMPLGKTFWSPKFGMLTDRFGIGWMVNVAVPPAA</sequence>
<dbReference type="CDD" id="cd06588">
    <property type="entry name" value="PhnB_like"/>
    <property type="match status" value="1"/>
</dbReference>
<dbReference type="Pfam" id="PF00903">
    <property type="entry name" value="Glyoxalase"/>
    <property type="match status" value="1"/>
</dbReference>
<dbReference type="EMBL" id="JAMKFE010000017">
    <property type="protein sequence ID" value="MCM5682282.1"/>
    <property type="molecule type" value="Genomic_DNA"/>
</dbReference>
<dbReference type="RefSeq" id="WP_251780756.1">
    <property type="nucleotide sequence ID" value="NZ_JAMKFE010000017.1"/>
</dbReference>
<dbReference type="SUPFAM" id="SSF54593">
    <property type="entry name" value="Glyoxalase/Bleomycin resistance protein/Dihydroxybiphenyl dioxygenase"/>
    <property type="match status" value="1"/>
</dbReference>
<organism evidence="2 3">
    <name type="scientific">Caldimonas mangrovi</name>
    <dbReference type="NCBI Taxonomy" id="2944811"/>
    <lineage>
        <taxon>Bacteria</taxon>
        <taxon>Pseudomonadati</taxon>
        <taxon>Pseudomonadota</taxon>
        <taxon>Betaproteobacteria</taxon>
        <taxon>Burkholderiales</taxon>
        <taxon>Sphaerotilaceae</taxon>
        <taxon>Caldimonas</taxon>
    </lineage>
</organism>
<accession>A0ABT0YU44</accession>
<keyword evidence="3" id="KW-1185">Reference proteome</keyword>
<dbReference type="InterPro" id="IPR004360">
    <property type="entry name" value="Glyas_Fos-R_dOase_dom"/>
</dbReference>
<dbReference type="PANTHER" id="PTHR33990">
    <property type="entry name" value="PROTEIN YJDN-RELATED"/>
    <property type="match status" value="1"/>
</dbReference>
<dbReference type="Gene3D" id="3.10.180.10">
    <property type="entry name" value="2,3-Dihydroxybiphenyl 1,2-Dioxygenase, domain 1"/>
    <property type="match status" value="1"/>
</dbReference>
<gene>
    <name evidence="2" type="ORF">M8A51_22360</name>
</gene>
<dbReference type="InterPro" id="IPR028973">
    <property type="entry name" value="PhnB-like"/>
</dbReference>